<dbReference type="InterPro" id="IPR017441">
    <property type="entry name" value="Protein_kinase_ATP_BS"/>
</dbReference>
<evidence type="ECO:0000256" key="5">
    <source>
        <dbReference type="PROSITE-ProRule" id="PRU10141"/>
    </source>
</evidence>
<keyword evidence="9" id="KW-1185">Reference proteome</keyword>
<dbReference type="Pfam" id="PF00069">
    <property type="entry name" value="Pkinase"/>
    <property type="match status" value="1"/>
</dbReference>
<dbReference type="Gene3D" id="3.30.200.20">
    <property type="entry name" value="Phosphorylase Kinase, domain 1"/>
    <property type="match status" value="1"/>
</dbReference>
<dbReference type="EMBL" id="JAIRAU010000049">
    <property type="protein sequence ID" value="MBZ5714646.1"/>
    <property type="molecule type" value="Genomic_DNA"/>
</dbReference>
<feature type="compositionally biased region" description="Low complexity" evidence="6">
    <location>
        <begin position="732"/>
        <end position="757"/>
    </location>
</feature>
<evidence type="ECO:0000259" key="7">
    <source>
        <dbReference type="PROSITE" id="PS50011"/>
    </source>
</evidence>
<reference evidence="8" key="1">
    <citation type="submission" date="2021-08" db="EMBL/GenBank/DDBJ databases">
        <authorList>
            <person name="Stevens D.C."/>
        </authorList>
    </citation>
    <scope>NUCLEOTIDE SEQUENCE</scope>
    <source>
        <strain evidence="8">DSM 53165</strain>
    </source>
</reference>
<keyword evidence="2 5" id="KW-0547">Nucleotide-binding</keyword>
<feature type="region of interest" description="Disordered" evidence="6">
    <location>
        <begin position="711"/>
        <end position="767"/>
    </location>
</feature>
<dbReference type="PROSITE" id="PS00107">
    <property type="entry name" value="PROTEIN_KINASE_ATP"/>
    <property type="match status" value="1"/>
</dbReference>
<dbReference type="Gene3D" id="1.10.510.10">
    <property type="entry name" value="Transferase(Phosphotransferase) domain 1"/>
    <property type="match status" value="1"/>
</dbReference>
<keyword evidence="3 8" id="KW-0418">Kinase</keyword>
<evidence type="ECO:0000256" key="4">
    <source>
        <dbReference type="ARBA" id="ARBA00022840"/>
    </source>
</evidence>
<feature type="region of interest" description="Disordered" evidence="6">
    <location>
        <begin position="1"/>
        <end position="192"/>
    </location>
</feature>
<protein>
    <submittedName>
        <fullName evidence="8">Protein kinase</fullName>
    </submittedName>
</protein>
<feature type="non-terminal residue" evidence="8">
    <location>
        <position position="1"/>
    </location>
</feature>
<dbReference type="InterPro" id="IPR008271">
    <property type="entry name" value="Ser/Thr_kinase_AS"/>
</dbReference>
<feature type="binding site" evidence="5">
    <location>
        <position position="235"/>
    </location>
    <ligand>
        <name>ATP</name>
        <dbReference type="ChEBI" id="CHEBI:30616"/>
    </ligand>
</feature>
<dbReference type="InterPro" id="IPR011009">
    <property type="entry name" value="Kinase-like_dom_sf"/>
</dbReference>
<dbReference type="PANTHER" id="PTHR43289:SF6">
    <property type="entry name" value="SERINE_THREONINE-PROTEIN KINASE NEKL-3"/>
    <property type="match status" value="1"/>
</dbReference>
<dbReference type="InterPro" id="IPR000719">
    <property type="entry name" value="Prot_kinase_dom"/>
</dbReference>
<evidence type="ECO:0000256" key="6">
    <source>
        <dbReference type="SAM" id="MobiDB-lite"/>
    </source>
</evidence>
<dbReference type="Gene3D" id="1.25.40.10">
    <property type="entry name" value="Tetratricopeptide repeat domain"/>
    <property type="match status" value="1"/>
</dbReference>
<feature type="compositionally biased region" description="Basic and acidic residues" evidence="6">
    <location>
        <begin position="141"/>
        <end position="157"/>
    </location>
</feature>
<proteinExistence type="predicted"/>
<dbReference type="InterPro" id="IPR011990">
    <property type="entry name" value="TPR-like_helical_dom_sf"/>
</dbReference>
<evidence type="ECO:0000313" key="8">
    <source>
        <dbReference type="EMBL" id="MBZ5714646.1"/>
    </source>
</evidence>
<name>A0ABS7U2V9_9BACT</name>
<feature type="compositionally biased region" description="Basic and acidic residues" evidence="6">
    <location>
        <begin position="50"/>
        <end position="111"/>
    </location>
</feature>
<dbReference type="InterPro" id="IPR019734">
    <property type="entry name" value="TPR_rpt"/>
</dbReference>
<dbReference type="PROSITE" id="PS00108">
    <property type="entry name" value="PROTEIN_KINASE_ST"/>
    <property type="match status" value="1"/>
</dbReference>
<feature type="domain" description="Protein kinase" evidence="7">
    <location>
        <begin position="206"/>
        <end position="477"/>
    </location>
</feature>
<dbReference type="RefSeq" id="WP_224196380.1">
    <property type="nucleotide sequence ID" value="NZ_JAIRAU010000049.1"/>
</dbReference>
<evidence type="ECO:0000256" key="1">
    <source>
        <dbReference type="ARBA" id="ARBA00022679"/>
    </source>
</evidence>
<evidence type="ECO:0000256" key="3">
    <source>
        <dbReference type="ARBA" id="ARBA00022777"/>
    </source>
</evidence>
<dbReference type="SUPFAM" id="SSF56112">
    <property type="entry name" value="Protein kinase-like (PK-like)"/>
    <property type="match status" value="1"/>
</dbReference>
<organism evidence="8 9">
    <name type="scientific">Nannocystis pusilla</name>
    <dbReference type="NCBI Taxonomy" id="889268"/>
    <lineage>
        <taxon>Bacteria</taxon>
        <taxon>Pseudomonadati</taxon>
        <taxon>Myxococcota</taxon>
        <taxon>Polyangia</taxon>
        <taxon>Nannocystales</taxon>
        <taxon>Nannocystaceae</taxon>
        <taxon>Nannocystis</taxon>
    </lineage>
</organism>
<gene>
    <name evidence="8" type="ORF">K7C98_35900</name>
</gene>
<evidence type="ECO:0000256" key="2">
    <source>
        <dbReference type="ARBA" id="ARBA00022741"/>
    </source>
</evidence>
<evidence type="ECO:0000313" key="9">
    <source>
        <dbReference type="Proteomes" id="UP001139031"/>
    </source>
</evidence>
<comment type="caution">
    <text evidence="8">The sequence shown here is derived from an EMBL/GenBank/DDBJ whole genome shotgun (WGS) entry which is preliminary data.</text>
</comment>
<keyword evidence="1" id="KW-0808">Transferase</keyword>
<keyword evidence="4 5" id="KW-0067">ATP-binding</keyword>
<sequence length="881" mass="95849">SPRGPGGLASAGDSWTISFDDPPAPSKADDRAGTRKEPAGPEPAAGRLEAITRKEPAGPEPPPARRDGRAITRKDHGQEPVALRHDPFARNEPVEPERLVLRQDAITRKEPSGPQPSSLRQDAITRKEPSGPQPFSLRQDAITRKDPTGPEPDDRTRTGPIRPLAGKTGRTAVSGRISTRSSSSNVNAEGKQVRLLPGRRVPGTRYRLIRWLGEGGMGVVYEAEHEDIERRVALKILRPEASEDPQQAAHFRDEARAASRIGSPNIVEIFDFGELPDGRLMFAMELLNGHGLDSELDKCPMDQARMIGILRQVCKGLAAAHEVGIIHRDVKPDNIILVSHSGKADWVKVVDFGIATVHAETDAGAAGTPHYMAPEQVLGQSFDGRLDMYSFGCTAYELLVGKPPFVAPTIEEILENQLTQTPTPPSELCPPGAVHPALEAVILRCLEKEPARRFRDMRDVEAALCEAQIAAGLHTAYDDLPLPDVDPDRYERLRRDMPQPGVIKQRRRWLWPTIAGASTVAALGLGLALWNLRKEPAPEEQVLVDSLVNEARAAGARAHWVYPPESEPDRTALIKVHALEEVRGTARSLARGKAGDLRQEFAQTLVRLGDQYWEMDGGKPFARDYYIQAVLFDPDDLRARERSGVTPGFVLDLEERALTGGFTPAELRNTGVLVALAEQDTDKRDQALLDLVDGEDNTSLVIAASAEKLVQSTQARPGRRPKAEAARPPTPADATSPPATTTPAEPEPLAAPGKAAPTTKRDSKRSTTLAADARAALAAGDRKQAETLYHQALAADNRNAAALIGLSDLEFDRGAHQRAADYAEKAIAAAPKTAAYRLKLGDAYFKLLRYADARNAYEKAKDLGSREADERLTKLKAKLGK</sequence>
<feature type="compositionally biased region" description="Basic and acidic residues" evidence="6">
    <location>
        <begin position="27"/>
        <end position="39"/>
    </location>
</feature>
<dbReference type="PANTHER" id="PTHR43289">
    <property type="entry name" value="MITOGEN-ACTIVATED PROTEIN KINASE KINASE KINASE 20-RELATED"/>
    <property type="match status" value="1"/>
</dbReference>
<dbReference type="SMART" id="SM00220">
    <property type="entry name" value="S_TKc"/>
    <property type="match status" value="1"/>
</dbReference>
<dbReference type="PROSITE" id="PS50011">
    <property type="entry name" value="PROTEIN_KINASE_DOM"/>
    <property type="match status" value="1"/>
</dbReference>
<dbReference type="CDD" id="cd14014">
    <property type="entry name" value="STKc_PknB_like"/>
    <property type="match status" value="1"/>
</dbReference>
<dbReference type="GO" id="GO:0016301">
    <property type="term" value="F:kinase activity"/>
    <property type="evidence" value="ECO:0007669"/>
    <property type="project" value="UniProtKB-KW"/>
</dbReference>
<dbReference type="SMART" id="SM00028">
    <property type="entry name" value="TPR"/>
    <property type="match status" value="4"/>
</dbReference>
<dbReference type="SUPFAM" id="SSF48452">
    <property type="entry name" value="TPR-like"/>
    <property type="match status" value="1"/>
</dbReference>
<feature type="compositionally biased region" description="Low complexity" evidence="6">
    <location>
        <begin position="174"/>
        <end position="184"/>
    </location>
</feature>
<dbReference type="Proteomes" id="UP001139031">
    <property type="component" value="Unassembled WGS sequence"/>
</dbReference>
<accession>A0ABS7U2V9</accession>